<feature type="domain" description="Ice-binding protein C-terminal" evidence="2">
    <location>
        <begin position="230"/>
        <end position="252"/>
    </location>
</feature>
<dbReference type="EMBL" id="LO018304">
    <property type="protein sequence ID" value="CUM60960.1"/>
    <property type="molecule type" value="Genomic_DNA"/>
</dbReference>
<gene>
    <name evidence="3" type="ORF">PANO66_01640</name>
    <name evidence="4" type="ORF">PLAM_2994</name>
</gene>
<proteinExistence type="predicted"/>
<dbReference type="NCBIfam" id="NF041929">
    <property type="entry name" value="Xrt_dep_XDP2"/>
    <property type="match status" value="1"/>
</dbReference>
<feature type="chain" id="PRO_5041599752" description="Ice-binding protein C-terminal domain-containing protein" evidence="1">
    <location>
        <begin position="26"/>
        <end position="256"/>
    </location>
</feature>
<name>A0A1J1JHJ1_PLAAG</name>
<feature type="signal peptide" evidence="1">
    <location>
        <begin position="1"/>
        <end position="25"/>
    </location>
</feature>
<evidence type="ECO:0000256" key="1">
    <source>
        <dbReference type="SAM" id="SignalP"/>
    </source>
</evidence>
<evidence type="ECO:0000313" key="4">
    <source>
        <dbReference type="EMBL" id="CUM60960.1"/>
    </source>
</evidence>
<sequence length="256" mass="27048">MKTTLLTTLISTLALTGICATSAQAFTFKTNYTTTDKSQWKSDISLSSVEIGSKTYSNFSLVKDVNIIQNDLWTGDNTGAASSDRGDNASGVQVENPTGSNLAASLGNLNLSNIIDTEDGGKFTLDLFFGKPVDNFLFFERGKNSKLQVQALNKKGELTGNSILLDSSGWKDAGYRLDTTEIGSAQTVGSLGVSLLDLGLTDSKSFGGLRLISESNYVGPDFKVVGLNKAVPEPATVLGLGLVGAALAMSRRKKAQ</sequence>
<protein>
    <recommendedName>
        <fullName evidence="2">Ice-binding protein C-terminal domain-containing protein</fullName>
    </recommendedName>
</protein>
<reference evidence="4" key="1">
    <citation type="submission" date="2015-09" db="EMBL/GenBank/DDBJ databases">
        <authorList>
            <person name="Jackson K.R."/>
            <person name="Lunt B.L."/>
            <person name="Fisher J.N.B."/>
            <person name="Gardner A.V."/>
            <person name="Bailey M.E."/>
            <person name="Deus L.M."/>
            <person name="Earl A.S."/>
            <person name="Gibby P.D."/>
            <person name="Hartmann K.A."/>
            <person name="Liu J.E."/>
            <person name="Manci A.M."/>
            <person name="Nielsen D.A."/>
            <person name="Solomon M.B."/>
            <person name="Breakwell D.P."/>
            <person name="Burnett S.H."/>
            <person name="Grose J.H."/>
        </authorList>
    </citation>
    <scope>NUCLEOTIDE SEQUENCE</scope>
    <source>
        <strain evidence="4">7805</strain>
    </source>
</reference>
<organism evidence="4">
    <name type="scientific">Planktothrix agardhii</name>
    <name type="common">Oscillatoria agardhii</name>
    <dbReference type="NCBI Taxonomy" id="1160"/>
    <lineage>
        <taxon>Bacteria</taxon>
        <taxon>Bacillati</taxon>
        <taxon>Cyanobacteriota</taxon>
        <taxon>Cyanophyceae</taxon>
        <taxon>Oscillatoriophycideae</taxon>
        <taxon>Oscillatoriales</taxon>
        <taxon>Microcoleaceae</taxon>
        <taxon>Planktothrix</taxon>
    </lineage>
</organism>
<evidence type="ECO:0000313" key="3">
    <source>
        <dbReference type="EMBL" id="CAD5935630.1"/>
    </source>
</evidence>
<dbReference type="InterPro" id="IPR013424">
    <property type="entry name" value="Ice-binding_C"/>
</dbReference>
<accession>A0A1J1JHJ1</accession>
<keyword evidence="1" id="KW-0732">Signal</keyword>
<reference evidence="3" key="2">
    <citation type="submission" date="2020-09" db="EMBL/GenBank/DDBJ databases">
        <authorList>
            <person name="Blom J."/>
        </authorList>
    </citation>
    <scope>NUCLEOTIDE SEQUENCE</scope>
    <source>
        <strain evidence="3">No.66</strain>
    </source>
</reference>
<evidence type="ECO:0000259" key="2">
    <source>
        <dbReference type="Pfam" id="PF07589"/>
    </source>
</evidence>
<dbReference type="NCBIfam" id="TIGR02595">
    <property type="entry name" value="PEP_CTERM"/>
    <property type="match status" value="1"/>
</dbReference>
<dbReference type="Pfam" id="PF07589">
    <property type="entry name" value="PEP-CTERM"/>
    <property type="match status" value="1"/>
</dbReference>
<dbReference type="GeneID" id="77287034"/>
<dbReference type="AlphaFoldDB" id="A0A1J1JHJ1"/>
<dbReference type="RefSeq" id="WP_026794078.1">
    <property type="nucleotide sequence ID" value="NZ_LR882938.1"/>
</dbReference>
<dbReference type="Proteomes" id="UP001153761">
    <property type="component" value="Chromosome"/>
</dbReference>
<dbReference type="EMBL" id="LR882963">
    <property type="protein sequence ID" value="CAD5935630.1"/>
    <property type="molecule type" value="Genomic_DNA"/>
</dbReference>